<evidence type="ECO:0000256" key="4">
    <source>
        <dbReference type="ARBA" id="ARBA00022741"/>
    </source>
</evidence>
<keyword evidence="5 10" id="KW-0378">Hydrolase</keyword>
<evidence type="ECO:0000256" key="11">
    <source>
        <dbReference type="RuleBase" id="RU003781"/>
    </source>
</evidence>
<comment type="catalytic activity">
    <reaction evidence="8 10">
        <text>dITP + H2O = dIMP + diphosphate + H(+)</text>
        <dbReference type="Rhea" id="RHEA:28342"/>
        <dbReference type="ChEBI" id="CHEBI:15377"/>
        <dbReference type="ChEBI" id="CHEBI:15378"/>
        <dbReference type="ChEBI" id="CHEBI:33019"/>
        <dbReference type="ChEBI" id="CHEBI:61194"/>
        <dbReference type="ChEBI" id="CHEBI:61382"/>
        <dbReference type="EC" id="3.6.1.66"/>
    </reaction>
</comment>
<dbReference type="GO" id="GO:0035870">
    <property type="term" value="F:dITP diphosphatase activity"/>
    <property type="evidence" value="ECO:0007669"/>
    <property type="project" value="UniProtKB-UniRule"/>
</dbReference>
<dbReference type="GO" id="GO:0036222">
    <property type="term" value="F:XTP diphosphatase activity"/>
    <property type="evidence" value="ECO:0007669"/>
    <property type="project" value="UniProtKB-UniRule"/>
</dbReference>
<evidence type="ECO:0000256" key="7">
    <source>
        <dbReference type="ARBA" id="ARBA00023080"/>
    </source>
</evidence>
<feature type="binding site" evidence="10">
    <location>
        <position position="75"/>
    </location>
    <ligand>
        <name>Mg(2+)</name>
        <dbReference type="ChEBI" id="CHEBI:18420"/>
    </ligand>
</feature>
<dbReference type="Pfam" id="PF01725">
    <property type="entry name" value="Ham1p_like"/>
    <property type="match status" value="1"/>
</dbReference>
<comment type="function">
    <text evidence="10">Pyrophosphatase that catalyzes the hydrolysis of nucleoside triphosphates to their monophosphate derivatives, with a high preference for the non-canonical purine nucleotides XTP (xanthosine triphosphate), dITP (deoxyinosine triphosphate) and ITP. Seems to function as a house-cleaning enzyme that removes non-canonical purine nucleotides from the nucleotide pool, thus preventing their incorporation into DNA/RNA and avoiding chromosomal lesions.</text>
</comment>
<dbReference type="GO" id="GO:0000166">
    <property type="term" value="F:nucleotide binding"/>
    <property type="evidence" value="ECO:0007669"/>
    <property type="project" value="UniProtKB-KW"/>
</dbReference>
<keyword evidence="6 10" id="KW-0460">Magnesium</keyword>
<dbReference type="GO" id="GO:0009117">
    <property type="term" value="P:nucleotide metabolic process"/>
    <property type="evidence" value="ECO:0007669"/>
    <property type="project" value="UniProtKB-KW"/>
</dbReference>
<name>A0A3A1YMV9_9GAMM</name>
<evidence type="ECO:0000256" key="8">
    <source>
        <dbReference type="ARBA" id="ARBA00051875"/>
    </source>
</evidence>
<comment type="similarity">
    <text evidence="1 10 11">Belongs to the HAM1 NTPase family.</text>
</comment>
<evidence type="ECO:0000256" key="6">
    <source>
        <dbReference type="ARBA" id="ARBA00022842"/>
    </source>
</evidence>
<keyword evidence="3 10" id="KW-0479">Metal-binding</keyword>
<comment type="catalytic activity">
    <reaction evidence="10">
        <text>ITP + H2O = IMP + diphosphate + H(+)</text>
        <dbReference type="Rhea" id="RHEA:29399"/>
        <dbReference type="ChEBI" id="CHEBI:15377"/>
        <dbReference type="ChEBI" id="CHEBI:15378"/>
        <dbReference type="ChEBI" id="CHEBI:33019"/>
        <dbReference type="ChEBI" id="CHEBI:58053"/>
        <dbReference type="ChEBI" id="CHEBI:61402"/>
        <dbReference type="EC" id="3.6.1.66"/>
    </reaction>
</comment>
<dbReference type="SUPFAM" id="SSF52972">
    <property type="entry name" value="ITPase-like"/>
    <property type="match status" value="1"/>
</dbReference>
<organism evidence="12 13">
    <name type="scientific">Psittacicella hinzii</name>
    <dbReference type="NCBI Taxonomy" id="2028575"/>
    <lineage>
        <taxon>Bacteria</taxon>
        <taxon>Pseudomonadati</taxon>
        <taxon>Pseudomonadota</taxon>
        <taxon>Gammaproteobacteria</taxon>
        <taxon>Pasteurellales</taxon>
        <taxon>Psittacicellaceae</taxon>
        <taxon>Psittacicella</taxon>
    </lineage>
</organism>
<reference evidence="12 13" key="1">
    <citation type="submission" date="2017-08" db="EMBL/GenBank/DDBJ databases">
        <title>Reclassification of Bisgaard taxon 37 and 44.</title>
        <authorList>
            <person name="Christensen H."/>
        </authorList>
    </citation>
    <scope>NUCLEOTIDE SEQUENCE [LARGE SCALE GENOMIC DNA]</scope>
    <source>
        <strain evidence="12 13">111</strain>
    </source>
</reference>
<feature type="binding site" evidence="10">
    <location>
        <position position="46"/>
    </location>
    <ligand>
        <name>Mg(2+)</name>
        <dbReference type="ChEBI" id="CHEBI:18420"/>
    </ligand>
</feature>
<dbReference type="NCBIfam" id="TIGR00042">
    <property type="entry name" value="RdgB/HAM1 family non-canonical purine NTP pyrophosphatase"/>
    <property type="match status" value="1"/>
</dbReference>
<dbReference type="RefSeq" id="WP_119531174.1">
    <property type="nucleotide sequence ID" value="NZ_JBHSSP010000001.1"/>
</dbReference>
<dbReference type="GO" id="GO:0046872">
    <property type="term" value="F:metal ion binding"/>
    <property type="evidence" value="ECO:0007669"/>
    <property type="project" value="UniProtKB-KW"/>
</dbReference>
<dbReference type="Gene3D" id="3.90.950.10">
    <property type="match status" value="1"/>
</dbReference>
<feature type="binding site" evidence="10">
    <location>
        <begin position="197"/>
        <end position="198"/>
    </location>
    <ligand>
        <name>substrate</name>
    </ligand>
</feature>
<protein>
    <recommendedName>
        <fullName evidence="10">dITP/XTP pyrophosphatase</fullName>
        <ecNumber evidence="10">3.6.1.66</ecNumber>
    </recommendedName>
    <alternativeName>
        <fullName evidence="10">Non-canonical purine NTP pyrophosphatase</fullName>
    </alternativeName>
    <alternativeName>
        <fullName evidence="10">Non-standard purine NTP pyrophosphatase</fullName>
    </alternativeName>
    <alternativeName>
        <fullName evidence="10">Nucleoside-triphosphate diphosphatase</fullName>
    </alternativeName>
    <alternativeName>
        <fullName evidence="10">Nucleoside-triphosphate pyrophosphatase</fullName>
        <shortName evidence="10">NTPase</shortName>
    </alternativeName>
</protein>
<keyword evidence="7 10" id="KW-0546">Nucleotide metabolism</keyword>
<evidence type="ECO:0000256" key="2">
    <source>
        <dbReference type="ARBA" id="ARBA00011738"/>
    </source>
</evidence>
<dbReference type="CDD" id="cd00515">
    <property type="entry name" value="HAM1"/>
    <property type="match status" value="1"/>
</dbReference>
<evidence type="ECO:0000256" key="9">
    <source>
        <dbReference type="ARBA" id="ARBA00052017"/>
    </source>
</evidence>
<evidence type="ECO:0000256" key="1">
    <source>
        <dbReference type="ARBA" id="ARBA00008023"/>
    </source>
</evidence>
<feature type="binding site" evidence="10">
    <location>
        <position position="192"/>
    </location>
    <ligand>
        <name>substrate</name>
    </ligand>
</feature>
<evidence type="ECO:0000256" key="5">
    <source>
        <dbReference type="ARBA" id="ARBA00022801"/>
    </source>
</evidence>
<gene>
    <name evidence="12" type="primary">rdgB</name>
    <name evidence="12" type="ORF">CKF58_03910</name>
</gene>
<dbReference type="HAMAP" id="MF_01405">
    <property type="entry name" value="Non_canon_purine_NTPase"/>
    <property type="match status" value="1"/>
</dbReference>
<dbReference type="FunFam" id="3.90.950.10:FF:000001">
    <property type="entry name" value="dITP/XTP pyrophosphatase"/>
    <property type="match status" value="1"/>
</dbReference>
<keyword evidence="4 10" id="KW-0547">Nucleotide-binding</keyword>
<sequence length="216" mass="23641">MVKQILLATSNQGKLKEFQDLFNHADLGTAVQIRSLAEFPQVDSPEENAPSFIGNALIKAYHGAALTGLPTLADDSGICVDALQSAPGIYSARFAQMQNFTPEDPSINKEQLNFLSLLETLAKVPEGQRQAHFYCCLVLVRFPNDPEPLVAVGTCEGYILFNAVGTNGHGYDPIFFSPELNLSFAQATMAQKNSVSHRHRAFADLIQRGLKEFLAK</sequence>
<feature type="active site" description="Proton acceptor" evidence="10">
    <location>
        <position position="75"/>
    </location>
</feature>
<proteinExistence type="inferred from homology"/>
<dbReference type="GO" id="GO:0036220">
    <property type="term" value="F:ITP diphosphatase activity"/>
    <property type="evidence" value="ECO:0007669"/>
    <property type="project" value="UniProtKB-UniRule"/>
</dbReference>
<feature type="binding site" evidence="10">
    <location>
        <begin position="169"/>
        <end position="172"/>
    </location>
    <ligand>
        <name>substrate</name>
    </ligand>
</feature>
<evidence type="ECO:0000313" key="13">
    <source>
        <dbReference type="Proteomes" id="UP000265916"/>
    </source>
</evidence>
<comment type="catalytic activity">
    <reaction evidence="9 10">
        <text>XTP + H2O = XMP + diphosphate + H(+)</text>
        <dbReference type="Rhea" id="RHEA:28610"/>
        <dbReference type="ChEBI" id="CHEBI:15377"/>
        <dbReference type="ChEBI" id="CHEBI:15378"/>
        <dbReference type="ChEBI" id="CHEBI:33019"/>
        <dbReference type="ChEBI" id="CHEBI:57464"/>
        <dbReference type="ChEBI" id="CHEBI:61314"/>
        <dbReference type="EC" id="3.6.1.66"/>
    </reaction>
</comment>
<evidence type="ECO:0000256" key="10">
    <source>
        <dbReference type="HAMAP-Rule" id="MF_01405"/>
    </source>
</evidence>
<comment type="caution">
    <text evidence="12">The sequence shown here is derived from an EMBL/GenBank/DDBJ whole genome shotgun (WGS) entry which is preliminary data.</text>
</comment>
<dbReference type="GO" id="GO:0005829">
    <property type="term" value="C:cytosol"/>
    <property type="evidence" value="ECO:0007669"/>
    <property type="project" value="TreeGrafter"/>
</dbReference>
<feature type="binding site" evidence="10">
    <location>
        <position position="76"/>
    </location>
    <ligand>
        <name>substrate</name>
    </ligand>
</feature>
<dbReference type="InterPro" id="IPR029001">
    <property type="entry name" value="ITPase-like_fam"/>
</dbReference>
<dbReference type="PANTHER" id="PTHR11067:SF9">
    <property type="entry name" value="INOSINE TRIPHOSPHATE PYROPHOSPHATASE"/>
    <property type="match status" value="1"/>
</dbReference>
<dbReference type="PANTHER" id="PTHR11067">
    <property type="entry name" value="INOSINE TRIPHOSPHATE PYROPHOSPHATASE/HAM1 PROTEIN"/>
    <property type="match status" value="1"/>
</dbReference>
<dbReference type="GO" id="GO:0009146">
    <property type="term" value="P:purine nucleoside triphosphate catabolic process"/>
    <property type="evidence" value="ECO:0007669"/>
    <property type="project" value="UniProtKB-UniRule"/>
</dbReference>
<dbReference type="OrthoDB" id="9807456at2"/>
<dbReference type="EC" id="3.6.1.66" evidence="10"/>
<dbReference type="EMBL" id="NRJG01000062">
    <property type="protein sequence ID" value="RIY38578.1"/>
    <property type="molecule type" value="Genomic_DNA"/>
</dbReference>
<keyword evidence="13" id="KW-1185">Reference proteome</keyword>
<comment type="cofactor">
    <cofactor evidence="10">
        <name>Mg(2+)</name>
        <dbReference type="ChEBI" id="CHEBI:18420"/>
    </cofactor>
    <text evidence="10">Binds 1 Mg(2+) ion per subunit.</text>
</comment>
<dbReference type="InterPro" id="IPR002637">
    <property type="entry name" value="RdgB/HAM1"/>
</dbReference>
<accession>A0A3A1YMV9</accession>
<dbReference type="AlphaFoldDB" id="A0A3A1YMV9"/>
<evidence type="ECO:0000313" key="12">
    <source>
        <dbReference type="EMBL" id="RIY38578.1"/>
    </source>
</evidence>
<evidence type="ECO:0000256" key="3">
    <source>
        <dbReference type="ARBA" id="ARBA00022723"/>
    </source>
</evidence>
<dbReference type="GO" id="GO:0017111">
    <property type="term" value="F:ribonucleoside triphosphate phosphatase activity"/>
    <property type="evidence" value="ECO:0007669"/>
    <property type="project" value="InterPro"/>
</dbReference>
<feature type="binding site" evidence="10">
    <location>
        <begin position="9"/>
        <end position="14"/>
    </location>
    <ligand>
        <name>substrate</name>
    </ligand>
</feature>
<dbReference type="InterPro" id="IPR020922">
    <property type="entry name" value="dITP/XTP_pyrophosphatase"/>
</dbReference>
<comment type="subunit">
    <text evidence="2 10">Homodimer.</text>
</comment>
<dbReference type="Proteomes" id="UP000265916">
    <property type="component" value="Unassembled WGS sequence"/>
</dbReference>